<comment type="PTM">
    <text evidence="9">The full-lengh TYSND1 is the active the proteolytic processing of PTS1- and PTS2-proteins and in self-cleavage, and intermolecular self-cleavage of TYSND1 down-regulates its protease activity.</text>
</comment>
<evidence type="ECO:0000256" key="2">
    <source>
        <dbReference type="ARBA" id="ARBA00008764"/>
    </source>
</evidence>
<dbReference type="InterPro" id="IPR039245">
    <property type="entry name" value="TYSND1/DEG15"/>
</dbReference>
<evidence type="ECO:0000313" key="10">
    <source>
        <dbReference type="Proteomes" id="UP000504611"/>
    </source>
</evidence>
<dbReference type="GO" id="GO:0031998">
    <property type="term" value="P:regulation of fatty acid beta-oxidation"/>
    <property type="evidence" value="ECO:0007669"/>
    <property type="project" value="TreeGrafter"/>
</dbReference>
<dbReference type="OrthoDB" id="17845at2759"/>
<keyword evidence="10" id="KW-1185">Reference proteome</keyword>
<keyword evidence="5 9" id="KW-0720">Serine protease</keyword>
<keyword evidence="6 9" id="KW-0576">Peroxisome</keyword>
<dbReference type="Gene3D" id="2.40.10.10">
    <property type="entry name" value="Trypsin-like serine proteases"/>
    <property type="match status" value="4"/>
</dbReference>
<dbReference type="KEGG" id="ncc:104956657"/>
<dbReference type="GO" id="GO:0016485">
    <property type="term" value="P:protein processing"/>
    <property type="evidence" value="ECO:0007669"/>
    <property type="project" value="InterPro"/>
</dbReference>
<dbReference type="Proteomes" id="UP000504611">
    <property type="component" value="Unplaced"/>
</dbReference>
<dbReference type="Pfam" id="PF13365">
    <property type="entry name" value="Trypsin_2"/>
    <property type="match status" value="1"/>
</dbReference>
<evidence type="ECO:0000256" key="9">
    <source>
        <dbReference type="PIRNR" id="PIRNR037989"/>
    </source>
</evidence>
<evidence type="ECO:0000256" key="7">
    <source>
        <dbReference type="ARBA" id="ARBA00060175"/>
    </source>
</evidence>
<dbReference type="CTD" id="219743"/>
<dbReference type="GO" id="GO:0005782">
    <property type="term" value="C:peroxisomal matrix"/>
    <property type="evidence" value="ECO:0007669"/>
    <property type="project" value="UniProtKB-ARBA"/>
</dbReference>
<dbReference type="GeneID" id="104956657"/>
<dbReference type="PANTHER" id="PTHR21004:SF0">
    <property type="entry name" value="PEROXISOMAL LEADER PEPTIDE-PROCESSING PROTEASE"/>
    <property type="match status" value="1"/>
</dbReference>
<sequence>MELKDIEKCCCVVNLFEAFSAKKHVSCSGVIVHPQTGLIICTGVPFSRFATDKEPFSADHRFLPPHSFSENLKIRVSFSTERDLDSSHCAQGEASSSPPRSKATLQREVAAELLMLVNCLEFNQAFQAVFQDADQWRFHCDDEEDEGLIRDAHFLSWFAVLKTSDVAECSPNAGAIPWQSSSSLHKGCPVVACGSPFGSLCVDLFISTLSRGIISNVAGEDNAIILTDARCLPGTEGGGLFAVKGKDNVRLLGLIVSPFGWKANEWIGLTLVCSVHLIFRNIIRCMTVQDPLRDIWLHPGEEGVIMSNAAHESKAVKCPTVCFVESGQVWGSGVVVAPQLVVTCRHVVNGRSKVTLKFHNRERVHDVIGDVLFSTKASSPYDLALVQMGDPATGAVVPRMAQSYNPGESVVVVGYGGLGRRCGPSLTCGVLSKTISLNEQPVMLQTTCAVQAGTSGGAVVRARSGELLGIVSSNTRDLAAKVTYPHLNFSIPVTVFQTVLQNFHETKDLNVFNVLDNSEKEVETVWRLQGAQSKL</sequence>
<evidence type="ECO:0000256" key="1">
    <source>
        <dbReference type="ARBA" id="ARBA00004275"/>
    </source>
</evidence>
<comment type="function">
    <text evidence="7 9">Peroxisomal protease that mediates both the removal of the leader peptide from proteins containing a PTS2 target sequence and processes several PTS1-containing proteins. Catalyzes the processing of PTS1-proteins involved in the peroxisomal beta-oxidation of fatty acids.</text>
</comment>
<dbReference type="FunFam" id="2.40.10.10:FF:000080">
    <property type="entry name" value="peroxisomal leader peptide-processing protease"/>
    <property type="match status" value="1"/>
</dbReference>
<comment type="subcellular location">
    <subcellularLocation>
        <location evidence="1 9">Peroxisome</location>
    </subcellularLocation>
</comment>
<evidence type="ECO:0000256" key="3">
    <source>
        <dbReference type="ARBA" id="ARBA00022670"/>
    </source>
</evidence>
<evidence type="ECO:0000256" key="5">
    <source>
        <dbReference type="ARBA" id="ARBA00022825"/>
    </source>
</evidence>
<dbReference type="RefSeq" id="XP_010782482.1">
    <property type="nucleotide sequence ID" value="XM_010784180.1"/>
</dbReference>
<reference evidence="11" key="1">
    <citation type="submission" date="2025-08" db="UniProtKB">
        <authorList>
            <consortium name="RefSeq"/>
        </authorList>
    </citation>
    <scope>IDENTIFICATION</scope>
    <source>
        <tissue evidence="11">Muscle</tissue>
    </source>
</reference>
<accession>A0A6I9P2V1</accession>
<comment type="similarity">
    <text evidence="2 9">Belongs to the peptidase S1B family.</text>
</comment>
<protein>
    <recommendedName>
        <fullName evidence="8 9">Peroxisomal leader peptide-processing protease</fullName>
        <ecNumber evidence="9">3.4.21.-</ecNumber>
    </recommendedName>
</protein>
<dbReference type="PANTHER" id="PTHR21004">
    <property type="entry name" value="SERINE PROTEASE-RELATED"/>
    <property type="match status" value="1"/>
</dbReference>
<gene>
    <name evidence="11" type="primary">tysnd1</name>
</gene>
<keyword evidence="3 9" id="KW-0645">Protease</keyword>
<dbReference type="SUPFAM" id="SSF50494">
    <property type="entry name" value="Trypsin-like serine proteases"/>
    <property type="match status" value="2"/>
</dbReference>
<dbReference type="EC" id="3.4.21.-" evidence="9"/>
<dbReference type="InterPro" id="IPR009003">
    <property type="entry name" value="Peptidase_S1_PA"/>
</dbReference>
<name>A0A6I9P2V1_9TELE</name>
<organism evidence="10 11">
    <name type="scientific">Notothenia coriiceps</name>
    <name type="common">black rockcod</name>
    <dbReference type="NCBI Taxonomy" id="8208"/>
    <lineage>
        <taxon>Eukaryota</taxon>
        <taxon>Metazoa</taxon>
        <taxon>Chordata</taxon>
        <taxon>Craniata</taxon>
        <taxon>Vertebrata</taxon>
        <taxon>Euteleostomi</taxon>
        <taxon>Actinopterygii</taxon>
        <taxon>Neopterygii</taxon>
        <taxon>Teleostei</taxon>
        <taxon>Neoteleostei</taxon>
        <taxon>Acanthomorphata</taxon>
        <taxon>Eupercaria</taxon>
        <taxon>Perciformes</taxon>
        <taxon>Notothenioidei</taxon>
        <taxon>Nototheniidae</taxon>
        <taxon>Notothenia</taxon>
    </lineage>
</organism>
<evidence type="ECO:0000313" key="11">
    <source>
        <dbReference type="RefSeq" id="XP_010782482.1"/>
    </source>
</evidence>
<proteinExistence type="inferred from homology"/>
<dbReference type="AlphaFoldDB" id="A0A6I9P2V1"/>
<evidence type="ECO:0000256" key="6">
    <source>
        <dbReference type="ARBA" id="ARBA00023140"/>
    </source>
</evidence>
<keyword evidence="4 9" id="KW-0378">Hydrolase</keyword>
<evidence type="ECO:0000256" key="8">
    <source>
        <dbReference type="ARBA" id="ARBA00071396"/>
    </source>
</evidence>
<dbReference type="GO" id="GO:0004252">
    <property type="term" value="F:serine-type endopeptidase activity"/>
    <property type="evidence" value="ECO:0007669"/>
    <property type="project" value="InterPro"/>
</dbReference>
<dbReference type="InterPro" id="IPR043504">
    <property type="entry name" value="Peptidase_S1_PA_chymotrypsin"/>
</dbReference>
<evidence type="ECO:0000256" key="4">
    <source>
        <dbReference type="ARBA" id="ARBA00022801"/>
    </source>
</evidence>